<name>A0A2R6Y058_9BACL</name>
<dbReference type="SUPFAM" id="SSF103473">
    <property type="entry name" value="MFS general substrate transporter"/>
    <property type="match status" value="1"/>
</dbReference>
<evidence type="ECO:0000256" key="5">
    <source>
        <dbReference type="ARBA" id="ARBA00023136"/>
    </source>
</evidence>
<proteinExistence type="predicted"/>
<evidence type="ECO:0000256" key="4">
    <source>
        <dbReference type="ARBA" id="ARBA00022989"/>
    </source>
</evidence>
<sequence length="445" mass="49437">MSTFDVARRKTFSHILPWLFAAYVVAFLDRTNIGYAALSMNQELGLTSEMFGFGAGLFSVGYWLLEIPGAILSERWSAKLWLVRIMITWGIVVVLFAFIQSDWQFYLLRFLLGLAEGGFVPGVLVMLGHWFVDKDRAQAVSLFYIGLPISQVIGGPLAALLLGVKWLGLSGWKWLFLVEGSLAIILGVAILIWMSNRPEEAAWLTEDEKKALIDTIEREKMMKDQSWPEDTQRAGSSHWWYGLKSSITWRIAVSMFLLGIGFYGFNYFVQTITKEISGLTNTSIGLLMVVPFGLAALALYLNGKHSDRTGERRYHTALSWLIGAVGLLLLAYGPHDHVLWLLLWLSISAIGLNAYFGSFWALPQTYLTGLGAAGAIGLINLVGNIGGFVGPYATGVIRDRFGSFDLALVFWVIMLVLGAALIVSLPKETKTPIIHQRQTIEQSKT</sequence>
<dbReference type="Pfam" id="PF07690">
    <property type="entry name" value="MFS_1"/>
    <property type="match status" value="1"/>
</dbReference>
<dbReference type="PANTHER" id="PTHR43791:SF36">
    <property type="entry name" value="TRANSPORTER, PUTATIVE (AFU_ORTHOLOGUE AFUA_6G08340)-RELATED"/>
    <property type="match status" value="1"/>
</dbReference>
<dbReference type="InterPro" id="IPR020846">
    <property type="entry name" value="MFS_dom"/>
</dbReference>
<feature type="transmembrane region" description="Helical" evidence="6">
    <location>
        <begin position="174"/>
        <end position="194"/>
    </location>
</feature>
<feature type="transmembrane region" description="Helical" evidence="6">
    <location>
        <begin position="338"/>
        <end position="362"/>
    </location>
</feature>
<dbReference type="GO" id="GO:0022857">
    <property type="term" value="F:transmembrane transporter activity"/>
    <property type="evidence" value="ECO:0007669"/>
    <property type="project" value="InterPro"/>
</dbReference>
<evidence type="ECO:0000256" key="6">
    <source>
        <dbReference type="SAM" id="Phobius"/>
    </source>
</evidence>
<evidence type="ECO:0000313" key="9">
    <source>
        <dbReference type="Proteomes" id="UP000244338"/>
    </source>
</evidence>
<keyword evidence="3 6" id="KW-0812">Transmembrane</keyword>
<evidence type="ECO:0000256" key="2">
    <source>
        <dbReference type="ARBA" id="ARBA00022448"/>
    </source>
</evidence>
<dbReference type="EMBL" id="PEBX01000050">
    <property type="protein sequence ID" value="PTQ56055.1"/>
    <property type="molecule type" value="Genomic_DNA"/>
</dbReference>
<evidence type="ECO:0000259" key="7">
    <source>
        <dbReference type="PROSITE" id="PS50850"/>
    </source>
</evidence>
<feature type="transmembrane region" description="Helical" evidence="6">
    <location>
        <begin position="314"/>
        <end position="332"/>
    </location>
</feature>
<feature type="transmembrane region" description="Helical" evidence="6">
    <location>
        <begin position="247"/>
        <end position="269"/>
    </location>
</feature>
<dbReference type="Gene3D" id="1.20.1250.20">
    <property type="entry name" value="MFS general substrate transporter like domains"/>
    <property type="match status" value="2"/>
</dbReference>
<feature type="transmembrane region" description="Helical" evidence="6">
    <location>
        <begin position="406"/>
        <end position="425"/>
    </location>
</feature>
<feature type="transmembrane region" description="Helical" evidence="6">
    <location>
        <begin position="139"/>
        <end position="162"/>
    </location>
</feature>
<dbReference type="GO" id="GO:0005886">
    <property type="term" value="C:plasma membrane"/>
    <property type="evidence" value="ECO:0007669"/>
    <property type="project" value="UniProtKB-SubCell"/>
</dbReference>
<keyword evidence="2" id="KW-0813">Transport</keyword>
<comment type="subcellular location">
    <subcellularLocation>
        <location evidence="1">Cell membrane</location>
        <topology evidence="1">Multi-pass membrane protein</topology>
    </subcellularLocation>
</comment>
<feature type="transmembrane region" description="Helical" evidence="6">
    <location>
        <begin position="105"/>
        <end position="127"/>
    </location>
</feature>
<protein>
    <submittedName>
        <fullName evidence="8">Nitrate/nitrite transporter</fullName>
    </submittedName>
</protein>
<dbReference type="CDD" id="cd17319">
    <property type="entry name" value="MFS_ExuT_GudP_like"/>
    <property type="match status" value="1"/>
</dbReference>
<evidence type="ECO:0000256" key="1">
    <source>
        <dbReference type="ARBA" id="ARBA00004651"/>
    </source>
</evidence>
<feature type="transmembrane region" description="Helical" evidence="6">
    <location>
        <begin position="369"/>
        <end position="394"/>
    </location>
</feature>
<evidence type="ECO:0000256" key="3">
    <source>
        <dbReference type="ARBA" id="ARBA00022692"/>
    </source>
</evidence>
<reference evidence="9" key="1">
    <citation type="journal article" date="2018" name="Sci. Rep.">
        <title>Lignite coal burning seam in the remote Altai Mountains harbors a hydrogen-driven thermophilic microbial community.</title>
        <authorList>
            <person name="Kadnikov V.V."/>
            <person name="Mardanov A.V."/>
            <person name="Ivasenko D.A."/>
            <person name="Antsiferov D.V."/>
            <person name="Beletsky A.V."/>
            <person name="Karnachuk O.V."/>
            <person name="Ravin N.V."/>
        </authorList>
    </citation>
    <scope>NUCLEOTIDE SEQUENCE [LARGE SCALE GENOMIC DNA]</scope>
</reference>
<dbReference type="PANTHER" id="PTHR43791">
    <property type="entry name" value="PERMEASE-RELATED"/>
    <property type="match status" value="1"/>
</dbReference>
<dbReference type="PROSITE" id="PS50850">
    <property type="entry name" value="MFS"/>
    <property type="match status" value="1"/>
</dbReference>
<feature type="domain" description="Major facilitator superfamily (MFS) profile" evidence="7">
    <location>
        <begin position="15"/>
        <end position="430"/>
    </location>
</feature>
<feature type="transmembrane region" description="Helical" evidence="6">
    <location>
        <begin position="12"/>
        <end position="30"/>
    </location>
</feature>
<keyword evidence="5 6" id="KW-0472">Membrane</keyword>
<dbReference type="FunFam" id="1.20.1250.20:FF:000018">
    <property type="entry name" value="MFS transporter permease"/>
    <property type="match status" value="1"/>
</dbReference>
<feature type="transmembrane region" description="Helical" evidence="6">
    <location>
        <begin position="281"/>
        <end position="302"/>
    </location>
</feature>
<accession>A0A2R6Y058</accession>
<evidence type="ECO:0000313" key="8">
    <source>
        <dbReference type="EMBL" id="PTQ56055.1"/>
    </source>
</evidence>
<dbReference type="InterPro" id="IPR036259">
    <property type="entry name" value="MFS_trans_sf"/>
</dbReference>
<dbReference type="InterPro" id="IPR011701">
    <property type="entry name" value="MFS"/>
</dbReference>
<dbReference type="Proteomes" id="UP000244338">
    <property type="component" value="Unassembled WGS sequence"/>
</dbReference>
<feature type="transmembrane region" description="Helical" evidence="6">
    <location>
        <begin position="50"/>
        <end position="69"/>
    </location>
</feature>
<organism evidence="8 9">
    <name type="scientific">Candidatus Carbonibacillus altaicus</name>
    <dbReference type="NCBI Taxonomy" id="2163959"/>
    <lineage>
        <taxon>Bacteria</taxon>
        <taxon>Bacillati</taxon>
        <taxon>Bacillota</taxon>
        <taxon>Bacilli</taxon>
        <taxon>Bacillales</taxon>
        <taxon>Candidatus Carbonibacillus</taxon>
    </lineage>
</organism>
<feature type="transmembrane region" description="Helical" evidence="6">
    <location>
        <begin position="81"/>
        <end position="99"/>
    </location>
</feature>
<comment type="caution">
    <text evidence="8">The sequence shown here is derived from an EMBL/GenBank/DDBJ whole genome shotgun (WGS) entry which is preliminary data.</text>
</comment>
<dbReference type="AlphaFoldDB" id="A0A2R6Y058"/>
<keyword evidence="4 6" id="KW-1133">Transmembrane helix</keyword>
<gene>
    <name evidence="8" type="ORF">BSOLF_0983</name>
</gene>